<dbReference type="EMBL" id="JTDE01000415">
    <property type="protein sequence ID" value="KAF7261327.1"/>
    <property type="molecule type" value="Genomic_DNA"/>
</dbReference>
<dbReference type="AlphaFoldDB" id="A0A8S9ZC33"/>
<proteinExistence type="predicted"/>
<keyword evidence="2" id="KW-1185">Reference proteome</keyword>
<reference evidence="1" key="1">
    <citation type="submission" date="2019-07" db="EMBL/GenBank/DDBJ databases">
        <title>Annotation for the trematode Paragonimus miyazaki's.</title>
        <authorList>
            <person name="Choi Y.-J."/>
        </authorList>
    </citation>
    <scope>NUCLEOTIDE SEQUENCE</scope>
    <source>
        <strain evidence="1">Japan</strain>
    </source>
</reference>
<protein>
    <submittedName>
        <fullName evidence="1">Uncharacterized protein</fullName>
    </submittedName>
</protein>
<gene>
    <name evidence="1" type="ORF">EG68_01561</name>
</gene>
<dbReference type="Proteomes" id="UP000822476">
    <property type="component" value="Unassembled WGS sequence"/>
</dbReference>
<sequence length="100" mass="11581">MDYSLDEIHSSKHDNQRKILTLKHVGLYRPFRLIEWRYCLVIVATTSVPDRLDPKLHRGCFPQLNEGHNNMDGLTSGPAFPIYINKTTEESILKAYTTCF</sequence>
<name>A0A8S9ZC33_9TREM</name>
<evidence type="ECO:0000313" key="1">
    <source>
        <dbReference type="EMBL" id="KAF7261327.1"/>
    </source>
</evidence>
<comment type="caution">
    <text evidence="1">The sequence shown here is derived from an EMBL/GenBank/DDBJ whole genome shotgun (WGS) entry which is preliminary data.</text>
</comment>
<evidence type="ECO:0000313" key="2">
    <source>
        <dbReference type="Proteomes" id="UP000822476"/>
    </source>
</evidence>
<accession>A0A8S9ZC33</accession>
<organism evidence="1 2">
    <name type="scientific">Paragonimus skrjabini miyazakii</name>
    <dbReference type="NCBI Taxonomy" id="59628"/>
    <lineage>
        <taxon>Eukaryota</taxon>
        <taxon>Metazoa</taxon>
        <taxon>Spiralia</taxon>
        <taxon>Lophotrochozoa</taxon>
        <taxon>Platyhelminthes</taxon>
        <taxon>Trematoda</taxon>
        <taxon>Digenea</taxon>
        <taxon>Plagiorchiida</taxon>
        <taxon>Troglotremata</taxon>
        <taxon>Troglotrematidae</taxon>
        <taxon>Paragonimus</taxon>
    </lineage>
</organism>